<evidence type="ECO:0000313" key="1">
    <source>
        <dbReference type="EMBL" id="PIQ69761.1"/>
    </source>
</evidence>
<proteinExistence type="predicted"/>
<reference evidence="1 2" key="1">
    <citation type="submission" date="2017-09" db="EMBL/GenBank/DDBJ databases">
        <title>Depth-based differentiation of microbial function through sediment-hosted aquifers and enrichment of novel symbionts in the deep terrestrial subsurface.</title>
        <authorList>
            <person name="Probst A.J."/>
            <person name="Ladd B."/>
            <person name="Jarett J.K."/>
            <person name="Geller-Mcgrath D.E."/>
            <person name="Sieber C.M."/>
            <person name="Emerson J.B."/>
            <person name="Anantharaman K."/>
            <person name="Thomas B.C."/>
            <person name="Malmstrom R."/>
            <person name="Stieglmeier M."/>
            <person name="Klingl A."/>
            <person name="Woyke T."/>
            <person name="Ryan C.M."/>
            <person name="Banfield J.F."/>
        </authorList>
    </citation>
    <scope>NUCLEOTIDE SEQUENCE [LARGE SCALE GENOMIC DNA]</scope>
    <source>
        <strain evidence="1">CG11_big_fil_rev_8_21_14_0_20_40_12</strain>
    </source>
</reference>
<accession>A0A2H0KES0</accession>
<sequence>MGQYGLHRGGVMDAFNKPDREEWSPIPNCKSYIKNYKDYEIGVIARQKEDGTWLIISCWYRKLY</sequence>
<dbReference type="Proteomes" id="UP000231371">
    <property type="component" value="Unassembled WGS sequence"/>
</dbReference>
<organism evidence="1 2">
    <name type="scientific">Candidatus Shapirobacteria bacterium CG11_big_fil_rev_8_21_14_0_20_40_12</name>
    <dbReference type="NCBI Taxonomy" id="1974889"/>
    <lineage>
        <taxon>Bacteria</taxon>
        <taxon>Candidatus Shapironibacteriota</taxon>
    </lineage>
</organism>
<protein>
    <recommendedName>
        <fullName evidence="3">DUF4258 domain-containing protein</fullName>
    </recommendedName>
</protein>
<name>A0A2H0KES0_9BACT</name>
<dbReference type="EMBL" id="PCVI01000064">
    <property type="protein sequence ID" value="PIQ69761.1"/>
    <property type="molecule type" value="Genomic_DNA"/>
</dbReference>
<comment type="caution">
    <text evidence="1">The sequence shown here is derived from an EMBL/GenBank/DDBJ whole genome shotgun (WGS) entry which is preliminary data.</text>
</comment>
<evidence type="ECO:0000313" key="2">
    <source>
        <dbReference type="Proteomes" id="UP000231371"/>
    </source>
</evidence>
<evidence type="ECO:0008006" key="3">
    <source>
        <dbReference type="Google" id="ProtNLM"/>
    </source>
</evidence>
<dbReference type="AlphaFoldDB" id="A0A2H0KES0"/>
<gene>
    <name evidence="1" type="ORF">COV89_04185</name>
</gene>